<evidence type="ECO:0000256" key="5">
    <source>
        <dbReference type="SAM" id="Phobius"/>
    </source>
</evidence>
<feature type="compositionally biased region" description="Polar residues" evidence="4">
    <location>
        <begin position="326"/>
        <end position="350"/>
    </location>
</feature>
<feature type="transmembrane region" description="Helical" evidence="5">
    <location>
        <begin position="130"/>
        <end position="155"/>
    </location>
</feature>
<comment type="caution">
    <text evidence="7">The sequence shown here is derived from an EMBL/GenBank/DDBJ whole genome shotgun (WGS) entry which is preliminary data.</text>
</comment>
<feature type="compositionally biased region" description="Polar residues" evidence="4">
    <location>
        <begin position="413"/>
        <end position="425"/>
    </location>
</feature>
<dbReference type="Pfam" id="PF02181">
    <property type="entry name" value="FH2"/>
    <property type="match status" value="1"/>
</dbReference>
<evidence type="ECO:0000259" key="6">
    <source>
        <dbReference type="PROSITE" id="PS51444"/>
    </source>
</evidence>
<dbReference type="SUPFAM" id="SSF101447">
    <property type="entry name" value="Formin homology 2 domain (FH2 domain)"/>
    <property type="match status" value="1"/>
</dbReference>
<feature type="compositionally biased region" description="Pro residues" evidence="4">
    <location>
        <begin position="43"/>
        <end position="59"/>
    </location>
</feature>
<organism evidence="7 8">
    <name type="scientific">Trapa incisa</name>
    <dbReference type="NCBI Taxonomy" id="236973"/>
    <lineage>
        <taxon>Eukaryota</taxon>
        <taxon>Viridiplantae</taxon>
        <taxon>Streptophyta</taxon>
        <taxon>Embryophyta</taxon>
        <taxon>Tracheophyta</taxon>
        <taxon>Spermatophyta</taxon>
        <taxon>Magnoliopsida</taxon>
        <taxon>eudicotyledons</taxon>
        <taxon>Gunneridae</taxon>
        <taxon>Pentapetalae</taxon>
        <taxon>rosids</taxon>
        <taxon>malvids</taxon>
        <taxon>Myrtales</taxon>
        <taxon>Lythraceae</taxon>
        <taxon>Trapa</taxon>
    </lineage>
</organism>
<dbReference type="InterPro" id="IPR015425">
    <property type="entry name" value="FH2_Formin"/>
</dbReference>
<dbReference type="PANTHER" id="PTHR23213:SF368">
    <property type="entry name" value="HISTONE H3-K79 METHYLTRANSFERASE"/>
    <property type="match status" value="1"/>
</dbReference>
<keyword evidence="3" id="KW-0175">Coiled coil</keyword>
<feature type="region of interest" description="Disordered" evidence="4">
    <location>
        <begin position="245"/>
        <end position="426"/>
    </location>
</feature>
<feature type="region of interest" description="Disordered" evidence="4">
    <location>
        <begin position="41"/>
        <end position="94"/>
    </location>
</feature>
<dbReference type="Proteomes" id="UP001345219">
    <property type="component" value="Chromosome 2"/>
</dbReference>
<feature type="transmembrane region" description="Helical" evidence="5">
    <location>
        <begin position="6"/>
        <end position="27"/>
    </location>
</feature>
<evidence type="ECO:0000256" key="4">
    <source>
        <dbReference type="SAM" id="MobiDB-lite"/>
    </source>
</evidence>
<keyword evidence="8" id="KW-1185">Reference proteome</keyword>
<feature type="domain" description="FH2" evidence="6">
    <location>
        <begin position="490"/>
        <end position="914"/>
    </location>
</feature>
<feature type="coiled-coil region" evidence="3">
    <location>
        <begin position="828"/>
        <end position="855"/>
    </location>
</feature>
<dbReference type="InterPro" id="IPR042201">
    <property type="entry name" value="FH2_Formin_sf"/>
</dbReference>
<dbReference type="GO" id="GO:0051015">
    <property type="term" value="F:actin filament binding"/>
    <property type="evidence" value="ECO:0007669"/>
    <property type="project" value="InterPro"/>
</dbReference>
<dbReference type="InterPro" id="IPR027643">
    <property type="entry name" value="Formin-like_plant"/>
</dbReference>
<keyword evidence="5" id="KW-0472">Membrane</keyword>
<evidence type="ECO:0000313" key="7">
    <source>
        <dbReference type="EMBL" id="KAK4754486.1"/>
    </source>
</evidence>
<name>A0AAN7PV92_9MYRT</name>
<reference evidence="7 8" key="1">
    <citation type="journal article" date="2023" name="Hortic Res">
        <title>Pangenome of water caltrop reveals structural variations and asymmetric subgenome divergence after allopolyploidization.</title>
        <authorList>
            <person name="Zhang X."/>
            <person name="Chen Y."/>
            <person name="Wang L."/>
            <person name="Yuan Y."/>
            <person name="Fang M."/>
            <person name="Shi L."/>
            <person name="Lu R."/>
            <person name="Comes H.P."/>
            <person name="Ma Y."/>
            <person name="Chen Y."/>
            <person name="Huang G."/>
            <person name="Zhou Y."/>
            <person name="Zheng Z."/>
            <person name="Qiu Y."/>
        </authorList>
    </citation>
    <scope>NUCLEOTIDE SEQUENCE [LARGE SCALE GENOMIC DNA]</scope>
    <source>
        <tissue evidence="7">Roots</tissue>
    </source>
</reference>
<keyword evidence="5" id="KW-1133">Transmembrane helix</keyword>
<evidence type="ECO:0000256" key="3">
    <source>
        <dbReference type="SAM" id="Coils"/>
    </source>
</evidence>
<dbReference type="SMART" id="SM00498">
    <property type="entry name" value="FH2"/>
    <property type="match status" value="1"/>
</dbReference>
<evidence type="ECO:0000256" key="1">
    <source>
        <dbReference type="ARBA" id="ARBA00025793"/>
    </source>
</evidence>
<dbReference type="AlphaFoldDB" id="A0AAN7PV92"/>
<gene>
    <name evidence="7" type="ORF">SAY87_002590</name>
</gene>
<dbReference type="GO" id="GO:0045010">
    <property type="term" value="P:actin nucleation"/>
    <property type="evidence" value="ECO:0007669"/>
    <property type="project" value="InterPro"/>
</dbReference>
<comment type="similarity">
    <text evidence="1">Belongs to the formin-like family. Class-I subfamily.</text>
</comment>
<dbReference type="Gene3D" id="1.20.58.2220">
    <property type="entry name" value="Formin, FH2 domain"/>
    <property type="match status" value="1"/>
</dbReference>
<keyword evidence="5" id="KW-0812">Transmembrane</keyword>
<dbReference type="EMBL" id="JAXIOK010000015">
    <property type="protein sequence ID" value="KAK4754486.1"/>
    <property type="molecule type" value="Genomic_DNA"/>
</dbReference>
<feature type="compositionally biased region" description="Basic and acidic residues" evidence="4">
    <location>
        <begin position="294"/>
        <end position="303"/>
    </location>
</feature>
<feature type="compositionally biased region" description="Pro residues" evidence="4">
    <location>
        <begin position="377"/>
        <end position="389"/>
    </location>
</feature>
<evidence type="ECO:0000313" key="8">
    <source>
        <dbReference type="Proteomes" id="UP001345219"/>
    </source>
</evidence>
<proteinExistence type="inferred from homology"/>
<feature type="compositionally biased region" description="Low complexity" evidence="4">
    <location>
        <begin position="390"/>
        <end position="412"/>
    </location>
</feature>
<feature type="compositionally biased region" description="Polar residues" evidence="4">
    <location>
        <begin position="257"/>
        <end position="272"/>
    </location>
</feature>
<dbReference type="PROSITE" id="PS51444">
    <property type="entry name" value="FH2"/>
    <property type="match status" value="1"/>
</dbReference>
<dbReference type="PANTHER" id="PTHR23213">
    <property type="entry name" value="FORMIN-RELATED"/>
    <property type="match status" value="1"/>
</dbReference>
<evidence type="ECO:0000256" key="2">
    <source>
        <dbReference type="RuleBase" id="RU361260"/>
    </source>
</evidence>
<protein>
    <recommendedName>
        <fullName evidence="2">Formin-like protein</fullName>
    </recommendedName>
</protein>
<accession>A0AAN7PV92</accession>
<feature type="compositionally biased region" description="Low complexity" evidence="4">
    <location>
        <begin position="67"/>
        <end position="85"/>
    </location>
</feature>
<sequence length="947" mass="103645">MAKITLFSMFLLFVLLLSSITSFSSAVSDRLRQRRLLHQPLFPLEPDPPSTAPALPPQPSQRQPKLPFSTTPSTTATPNSFFPTTVPFPPPPTTTPPPAPTGYLPTFPANISSLLLPHAPSTSPPRRRHLAVIAASVSVLSAALIVTLAAFVHFYRRHPVDYDPTDKAARNDSVCLFPPDTTSSDSAALRPHSFSNSSTEFLYLGTLPNPPGISGEIDMNSSNASGKISITGLSSASAYQKIGSPELKPLPPLPRSNFMQKNWNSEAGSSSVGHGEEDDDEVFFSPRGSSSMGRENKSPDNESLHNLSSSRREHPAAVGADRFGSRSFNSRTASYPFSNSGSSRNTASNSPSPPLIESPVSLKSSSPEVMILRFPVPSRPPPPPPPPHNGSPVGPNILSPSLSSSARASDVSTGQMESSMVSEDASNLKRFVPKKLPPPPPPPVPPPRFWERPPIVHDLVNGPPVLSEPSRPAVLQDPEAGHVQTNGSLDRHEDMTRPRLKPLHWDKVRASSDRIMVWDQIKSSSFQLNEEMIERLFVVNGSNPWTVKENARHPLMPLQNQETQVLDPKKSQNVSILLRALNVTVEEVCESLLEGNADSLGSELLESLLKMAPTKEEERKLREFKDNSPFKLGPAEKFLKALLDIPFAFKRADAMLYVINFETECDYLKRCFETLEAASKELKSSKLFLKLLEAVLKTGNRMNVGTNRGDAHAFKLDTLLKLVDVKGADGKTTLLHFVVQEIVRSEGSKLHGGKDDANGEFAIHNEVEFKKLGLQVVSGLSGELTSVKKAATMDSTVLSNEVSKLALGIARVKDIVKLNGCEMNGRFVNSMNGFLAKAEDEIRRIQEQERATLTMVKEITEYFHGNSAKEEAHPLRIFMVVRDFLSTLDRVCREVGKVNERTIYSSARQVSMPAGMNPTMVSVFPMFDMTTGGRDGPLPDNEGPHSV</sequence>